<feature type="chain" id="PRO_5010563657" evidence="1">
    <location>
        <begin position="18"/>
        <end position="119"/>
    </location>
</feature>
<dbReference type="OMA" id="PEFVQCM"/>
<protein>
    <submittedName>
        <fullName evidence="2">Uncharacterized protein</fullName>
    </submittedName>
</protein>
<evidence type="ECO:0000313" key="3">
    <source>
        <dbReference type="Proteomes" id="UP000190312"/>
    </source>
</evidence>
<proteinExistence type="predicted"/>
<keyword evidence="1" id="KW-0732">Signal</keyword>
<organism evidence="2 3">
    <name type="scientific">Aspergillus oryzae</name>
    <name type="common">Yellow koji mold</name>
    <dbReference type="NCBI Taxonomy" id="5062"/>
    <lineage>
        <taxon>Eukaryota</taxon>
        <taxon>Fungi</taxon>
        <taxon>Dikarya</taxon>
        <taxon>Ascomycota</taxon>
        <taxon>Pezizomycotina</taxon>
        <taxon>Eurotiomycetes</taxon>
        <taxon>Eurotiomycetidae</taxon>
        <taxon>Eurotiales</taxon>
        <taxon>Aspergillaceae</taxon>
        <taxon>Aspergillus</taxon>
        <taxon>Aspergillus subgen. Circumdati</taxon>
    </lineage>
</organism>
<sequence>MKFQTLFSLATVGLAFATPVHNLEARDDYTNCVINLAKEAVSNGCGSLPVCRVLPHFVQCMQNGLEQLDSGFFVITGFPTLLVGCTTDAQKALTENEFRELSDALSPLVEESVAQCSAQ</sequence>
<gene>
    <name evidence="2" type="ORF">OAory_01103840</name>
</gene>
<accession>A0A1S9DJ82</accession>
<name>A0A1S9DJ82_ASPOZ</name>
<comment type="caution">
    <text evidence="2">The sequence shown here is derived from an EMBL/GenBank/DDBJ whole genome shotgun (WGS) entry which is preliminary data.</text>
</comment>
<dbReference type="AlphaFoldDB" id="A0A1S9DJ82"/>
<evidence type="ECO:0000256" key="1">
    <source>
        <dbReference type="SAM" id="SignalP"/>
    </source>
</evidence>
<dbReference type="VEuPathDB" id="FungiDB:AO090038000419"/>
<dbReference type="Proteomes" id="UP000190312">
    <property type="component" value="Unassembled WGS sequence"/>
</dbReference>
<reference evidence="2 3" key="1">
    <citation type="submission" date="2016-10" db="EMBL/GenBank/DDBJ databases">
        <title>Genome sequencing of Aspergillus oryzae BCC7051.</title>
        <authorList>
            <person name="Thammarongtham C."/>
            <person name="Vorapreeda T."/>
            <person name="Nookaew I."/>
            <person name="Srisuk T."/>
            <person name="Land M."/>
            <person name="Jeennor S."/>
            <person name="Laoteng K."/>
        </authorList>
    </citation>
    <scope>NUCLEOTIDE SEQUENCE [LARGE SCALE GENOMIC DNA]</scope>
    <source>
        <strain evidence="2 3">BCC7051</strain>
    </source>
</reference>
<evidence type="ECO:0000313" key="2">
    <source>
        <dbReference type="EMBL" id="OOO09088.1"/>
    </source>
</evidence>
<dbReference type="EMBL" id="MKZY01000005">
    <property type="protein sequence ID" value="OOO09088.1"/>
    <property type="molecule type" value="Genomic_DNA"/>
</dbReference>
<feature type="signal peptide" evidence="1">
    <location>
        <begin position="1"/>
        <end position="17"/>
    </location>
</feature>